<accession>A0A558AIM6</accession>
<dbReference type="PANTHER" id="PTHR33371:SF4">
    <property type="entry name" value="INTERMEMBRANE PHOSPHOLIPID TRANSPORT SYSTEM BINDING PROTEIN MLAD"/>
    <property type="match status" value="1"/>
</dbReference>
<dbReference type="AlphaFoldDB" id="A0A558AIM6"/>
<gene>
    <name evidence="3" type="ORF">FNH06_07975</name>
</gene>
<name>A0A558AIM6_9PSEU</name>
<dbReference type="PANTHER" id="PTHR33371">
    <property type="entry name" value="INTERMEMBRANE PHOSPHOLIPID TRANSPORT SYSTEM BINDING PROTEIN MLAD-RELATED"/>
    <property type="match status" value="1"/>
</dbReference>
<evidence type="ECO:0000259" key="2">
    <source>
        <dbReference type="Pfam" id="PF02470"/>
    </source>
</evidence>
<evidence type="ECO:0000313" key="4">
    <source>
        <dbReference type="Proteomes" id="UP000318578"/>
    </source>
</evidence>
<dbReference type="EMBL" id="VJZA01000008">
    <property type="protein sequence ID" value="TVT24124.1"/>
    <property type="molecule type" value="Genomic_DNA"/>
</dbReference>
<keyword evidence="4" id="KW-1185">Reference proteome</keyword>
<proteinExistence type="predicted"/>
<reference evidence="3 4" key="1">
    <citation type="submission" date="2019-07" db="EMBL/GenBank/DDBJ databases">
        <title>New species of Amycolatopsis and Streptomyces.</title>
        <authorList>
            <person name="Duangmal K."/>
            <person name="Teo W.F.A."/>
            <person name="Lipun K."/>
        </authorList>
    </citation>
    <scope>NUCLEOTIDE SEQUENCE [LARGE SCALE GENOMIC DNA]</scope>
    <source>
        <strain evidence="3 4">JCM 30562</strain>
    </source>
</reference>
<feature type="domain" description="Mce/MlaD" evidence="2">
    <location>
        <begin position="42"/>
        <end position="116"/>
    </location>
</feature>
<dbReference type="RefSeq" id="WP_144635955.1">
    <property type="nucleotide sequence ID" value="NZ_BNAX01000018.1"/>
</dbReference>
<comment type="caution">
    <text evidence="3">The sequence shown here is derived from an EMBL/GenBank/DDBJ whole genome shotgun (WGS) entry which is preliminary data.</text>
</comment>
<dbReference type="Proteomes" id="UP000318578">
    <property type="component" value="Unassembled WGS sequence"/>
</dbReference>
<keyword evidence="1" id="KW-1133">Transmembrane helix</keyword>
<sequence>MKRTRAQARAFLIGTAVLAVGALVCYLMFTANQGELPFSQKTVVRAAFVNIGQLDVGSDVRQNSIRIGQVSKLEAAGNSAIVTMELDGQRNVYADATAQLWDQSALGRKFIELNPGTEAAGPLGDAGIPVAHTDSAHDLSDLLDTFDAPTRQALSSSLRELGGGAGGHGQDLADFLGAAPTTLTDLEQVTGALASPEADLPALLQSSQRLMGRFDGRQQEIATLLRQTDTTLRAISTQDGKPLSETLDKAPGTLRAVNATLDTLDRPLSDTRDAMSALEPGAKALGAATPDLRGVLTEGIQPVRKVPGVVQAADPAVDSLTTAFADLRPVTPKLAQGLHSAEEPLRVLAPYACDMATMSFDLSNLLTNHVGYQHNLRIMPALPNGSSVDGLLPEPNDPYPAACQVNNDRAPLGALLPFSPGGS</sequence>
<organism evidence="3 4">
    <name type="scientific">Amycolatopsis acidiphila</name>
    <dbReference type="NCBI Taxonomy" id="715473"/>
    <lineage>
        <taxon>Bacteria</taxon>
        <taxon>Bacillati</taxon>
        <taxon>Actinomycetota</taxon>
        <taxon>Actinomycetes</taxon>
        <taxon>Pseudonocardiales</taxon>
        <taxon>Pseudonocardiaceae</taxon>
        <taxon>Amycolatopsis</taxon>
    </lineage>
</organism>
<dbReference type="OrthoDB" id="5241393at2"/>
<dbReference type="Pfam" id="PF02470">
    <property type="entry name" value="MlaD"/>
    <property type="match status" value="1"/>
</dbReference>
<dbReference type="InterPro" id="IPR003399">
    <property type="entry name" value="Mce/MlaD"/>
</dbReference>
<keyword evidence="1" id="KW-0472">Membrane</keyword>
<protein>
    <submittedName>
        <fullName evidence="3">MCE family protein</fullName>
    </submittedName>
</protein>
<keyword evidence="1" id="KW-0812">Transmembrane</keyword>
<feature type="transmembrane region" description="Helical" evidence="1">
    <location>
        <begin position="12"/>
        <end position="29"/>
    </location>
</feature>
<evidence type="ECO:0000313" key="3">
    <source>
        <dbReference type="EMBL" id="TVT24124.1"/>
    </source>
</evidence>
<dbReference type="InterPro" id="IPR052336">
    <property type="entry name" value="MlaD_Phospholipid_Transporter"/>
</dbReference>
<evidence type="ECO:0000256" key="1">
    <source>
        <dbReference type="SAM" id="Phobius"/>
    </source>
</evidence>